<feature type="region of interest" description="Disordered" evidence="1">
    <location>
        <begin position="1"/>
        <end position="20"/>
    </location>
</feature>
<evidence type="ECO:0000313" key="2">
    <source>
        <dbReference type="EMBL" id="RFZ41376.1"/>
    </source>
</evidence>
<sequence length="80" mass="9306">MPDHEHQRELETAGPKPLTPEQAAAFDRLKAINDQLEIWHKTREIALDQSLLSHAAIRRIRRLYQEFDAKHPNTTEEGQP</sequence>
<feature type="compositionally biased region" description="Basic and acidic residues" evidence="1">
    <location>
        <begin position="1"/>
        <end position="11"/>
    </location>
</feature>
<accession>A0A3E2MW53</accession>
<dbReference type="RefSeq" id="WP_116267708.1">
    <property type="nucleotide sequence ID" value="NZ_CP025779.1"/>
</dbReference>
<proteinExistence type="predicted"/>
<dbReference type="EMBL" id="PEDF01000080">
    <property type="protein sequence ID" value="RFZ41376.1"/>
    <property type="molecule type" value="Genomic_DNA"/>
</dbReference>
<dbReference type="Proteomes" id="UP000257451">
    <property type="component" value="Unassembled WGS sequence"/>
</dbReference>
<gene>
    <name evidence="2" type="ORF">DAVIS_02645</name>
</gene>
<comment type="caution">
    <text evidence="2">The sequence shown here is derived from an EMBL/GenBank/DDBJ whole genome shotgun (WGS) entry which is preliminary data.</text>
</comment>
<name>A0A3E2MW53_MYCMR</name>
<protein>
    <submittedName>
        <fullName evidence="2">Uncharacterized protein</fullName>
    </submittedName>
</protein>
<dbReference type="AlphaFoldDB" id="A0A3E2MW53"/>
<evidence type="ECO:0000256" key="1">
    <source>
        <dbReference type="SAM" id="MobiDB-lite"/>
    </source>
</evidence>
<evidence type="ECO:0000313" key="3">
    <source>
        <dbReference type="Proteomes" id="UP000257451"/>
    </source>
</evidence>
<organism evidence="2 3">
    <name type="scientific">Mycobacterium marinum</name>
    <dbReference type="NCBI Taxonomy" id="1781"/>
    <lineage>
        <taxon>Bacteria</taxon>
        <taxon>Bacillati</taxon>
        <taxon>Actinomycetota</taxon>
        <taxon>Actinomycetes</taxon>
        <taxon>Mycobacteriales</taxon>
        <taxon>Mycobacteriaceae</taxon>
        <taxon>Mycobacterium</taxon>
        <taxon>Mycobacterium ulcerans group</taxon>
    </lineage>
</organism>
<reference evidence="2 3" key="1">
    <citation type="journal article" date="2018" name="Sci. Rep.">
        <title>Extensive genomic diversity among Mycobacterium marinum strains revealed by whole genome sequencing.</title>
        <authorList>
            <person name="Das S."/>
            <person name="Pettersson B.M."/>
            <person name="Behra P.R."/>
            <person name="Mallick A."/>
            <person name="Cheramie M."/>
            <person name="Ramesh M."/>
            <person name="Shirreff L."/>
            <person name="DuCote T."/>
            <person name="Dasgupta S."/>
            <person name="Ennis D.G."/>
            <person name="Kirsebom L.A."/>
        </authorList>
    </citation>
    <scope>NUCLEOTIDE SEQUENCE [LARGE SCALE GENOMIC DNA]</scope>
    <source>
        <strain evidence="2 3">Davis1</strain>
    </source>
</reference>